<evidence type="ECO:0000256" key="6">
    <source>
        <dbReference type="PROSITE-ProRule" id="PRU00723"/>
    </source>
</evidence>
<feature type="region of interest" description="Disordered" evidence="7">
    <location>
        <begin position="1090"/>
        <end position="1151"/>
    </location>
</feature>
<dbReference type="GO" id="GO:0005634">
    <property type="term" value="C:nucleus"/>
    <property type="evidence" value="ECO:0007669"/>
    <property type="project" value="UniProtKB-ARBA"/>
</dbReference>
<dbReference type="EMBL" id="JADFTS010000004">
    <property type="protein sequence ID" value="KAF9609754.1"/>
    <property type="molecule type" value="Genomic_DNA"/>
</dbReference>
<dbReference type="PANTHER" id="PTHR46156:SF1">
    <property type="entry name" value="ZINC FINGER CCCH DOMAIN-CONTAINING PROTEIN 3"/>
    <property type="match status" value="1"/>
</dbReference>
<dbReference type="PROSITE" id="PS50103">
    <property type="entry name" value="ZF_C3H1"/>
    <property type="match status" value="3"/>
</dbReference>
<feature type="zinc finger region" description="C3H1-type" evidence="6">
    <location>
        <begin position="2256"/>
        <end position="2283"/>
    </location>
</feature>
<feature type="domain" description="C3H1-type" evidence="8">
    <location>
        <begin position="2174"/>
        <end position="2203"/>
    </location>
</feature>
<dbReference type="Proteomes" id="UP000631114">
    <property type="component" value="Unassembled WGS sequence"/>
</dbReference>
<keyword evidence="2" id="KW-0677">Repeat</keyword>
<dbReference type="GO" id="GO:0008270">
    <property type="term" value="F:zinc ion binding"/>
    <property type="evidence" value="ECO:0007669"/>
    <property type="project" value="UniProtKB-KW"/>
</dbReference>
<feature type="compositionally biased region" description="Polar residues" evidence="7">
    <location>
        <begin position="753"/>
        <end position="777"/>
    </location>
</feature>
<evidence type="ECO:0000256" key="4">
    <source>
        <dbReference type="ARBA" id="ARBA00022833"/>
    </source>
</evidence>
<sequence length="2408" mass="263042">MSPYHRRGGGQDGNNFVVDFNNTNNIVGKKRLLFGELVDVKKEDFLWGDTEFYQGNYRSQPSRVSVDTGVGIEEPTGNFGLVPSSFGKGKVFGNENVRWGTEKLQKRGEESMSGGVKWGSAKLEKRGEFGSVVCKPSVSMEREEMGSERRLNNNLKWGSAKLEKRPSVLMEREEMGSERRFNDNVKWGSEKLEKRGEFGSVVCKPSVLLEREELGSECRLSNKSYRGFNEKRLYNESRSGKFKNVGIREELEEFGYSPKTKVLRTSALLRVGKTPTKWKDQETLSFKKYDGPSTGSFTHRGSLELPDEKQEQGETESSIDLDVSFKSNALVAKAVVSRSDHVVGSDEMNTPNNNKKRKIVAPLLSGSSPRVTGVREKLSKRRPRFLTKFESCNKPQKGLVRSKDKATGGRIGSAGSIGSQPCRDKNIVPLEKKVRQGELLHVLRLVLRRKKLNINKLSKNVDVASNSDKVLMQSDDQVSVSSIGTLLVIGSQPCAEQVTESHKKSSSVHNKGLTQSKDEVVIDGNGVRDNIDSQPSLIETDVPLGQCDTEKTPLCSTGSFDKKPLSGDSSPQTVDAASVKGLVQSESININSGMETGDITGSQLCLSGTGKIPLSKKFSSDENLFNGDSYNQNLDVASRFDRGLCLTQSRDEVTVAGLGTGDVSGSQSCLNGTTVSVDTTVTENCILKTPVGSDIKLLHGDRSIQKLDAVSGFDNGFCLTDLNDKIASVGIESVDGAGFQPNLNGTFISVETSMTGNSPSKNKVGTSEKQSNSTQKSGAALKANKVLTQLKNEITISGIGIGDSIGSGPCLSGITMPLEANAREKTPLCTTSGFDKKLPNCDSSTSKSDSAFSYTKSLTQAMDEGTISGVGSGSGSGNANDDHPCQNGIATPLDMTMTVKTPLGAEVGSDVICAPKLKKRKRKRKKNKKFIVPDSGLPAPVVTNANVLVTSLPAPVAEVFHGVACRDSSGNGETTGDVCLYPSNNAVNTSLKNRDIVAPLLNTSSFSVSEVVKSDNSLMQSEEKPTVSVIGSTVGLQSDKWKSISLAFEKNNKSYQKAKLLSRPLGSSPRTGKSEMKRLAVEHGGGIIAVSEASMGHNRAEPLKPELRRSRKRSRRSKRKDMEHSLGLSSPPLTETHHESVTASSSGHGADCTWSSGMGLRQSEEQATTSEDRIEIVDMQSVHRVTDLDESVVTKSLLSPPVGFGEIPKVDMKTASDNFSDLSTSRLTETHDGPTTSDLATYFLDASTNCENATRDSEEKNAVSGIEAVDDVDLLSLPGVTAMHGNSAAIESFSNVVATAAHKSRVKKKIKKIKKIKLIKKIKRKRKLIPSFSSLRNCEETGKYVEPKNLLSCNDGIDAALISDEVQKKSEEEVIISSIGNVDAVGNPISLENCLEQRSPMNVVSVRNGVDEDDDISSARPNISSSLFAEELTFPHGHFPMSLAYEGDCNRDSIESKVGEGESHIDLDAAGELGLLGRENCEDLPLQLSEVEKVSFLPLELQISALNERSVGKVTEDDIYGLPVKDEIPFVSTSATPSEEALGTSIINSNEEGSDCVFERLSNTDDQHSLFTTQDSGATADSGVCANSDQTTETEYVISKKTLFSPSVQRHQLTSTSRPKVGEMIGRKIFQSPSVTKVFSGPASFSSSHYNKSTDSSTRTARPRTWHRTGNPLPLSQKVSSLSAGPSERLTMKKIQSTSYIRKGNSLVRKCVPPATSPQVSGGLSTSSVQLNYVGSDESKGSAASDHKANCLDPQNYLRTSIDGGLCKTPDSAYKNSASHTVAFQNHNDVSKDSETQGLLDNGKSQSSKMTGITYVKRKSNQLVASCNTEVDGSSSIAENTQTLHSSVPYDQYYKKNKNQLIRNATSVGSHLKQALSIPNDILNLDSQRASKASFLKGIRNISKRKLDRAFVKSGKTSKFSLVWTLNGEQTHKDTSSLQRHSFYPNLFPWKRATQWRNFKCNSISSKNSFLRIGYSANQRQVCHYPFSKTLLLSRKRDTIYTRSTGGFSLRKSKVLSIGGSNLKWSKSIETRSKKANEEATLAVAAVEKKKREQKGTGRAATIAKRRNNSSRERIFRIGSVRYKMDSSKRTLQRIPADTVFSRENYENLSCAVDIQSGKGTSNSFIPKRLLIDNNEYIRLGNGNQLVRDPKKLVRLLASEKIRWSLHTARLRLARKQQYCQFFTRFGKCNKGDGKCPYIHDPDKIAVCTKFLKGLCSNPSCKLTHKVIPERMPDCSYFLQGLCTNESCPYRHVNVNPNAPVCEGFLRGYCASGNECCKKHSYVCPVFSSTGVCPQGSMCKLHHPKNRNKATKLAKISRTIRGRYFGSKLNDTSDTGIVSSDKRTGEKSEDIFTDDTNELADYISIDVSDEECQNSDYPIGKYTKFYDSEPSDTQSDELHEFIIPVRLL</sequence>
<keyword evidence="5" id="KW-0238">DNA-binding</keyword>
<keyword evidence="10" id="KW-1185">Reference proteome</keyword>
<feature type="zinc finger region" description="C3H1-type" evidence="6">
    <location>
        <begin position="2174"/>
        <end position="2203"/>
    </location>
</feature>
<feature type="zinc finger region" description="C3H1-type" evidence="6">
    <location>
        <begin position="2229"/>
        <end position="2255"/>
    </location>
</feature>
<accession>A0A835I3A5</accession>
<feature type="compositionally biased region" description="Polar residues" evidence="7">
    <location>
        <begin position="1796"/>
        <end position="1807"/>
    </location>
</feature>
<proteinExistence type="predicted"/>
<dbReference type="InterPro" id="IPR000571">
    <property type="entry name" value="Znf_CCCH"/>
</dbReference>
<dbReference type="Gene3D" id="4.10.1000.10">
    <property type="entry name" value="Zinc finger, CCCH-type"/>
    <property type="match status" value="2"/>
</dbReference>
<feature type="domain" description="C3H1-type" evidence="8">
    <location>
        <begin position="2256"/>
        <end position="2283"/>
    </location>
</feature>
<evidence type="ECO:0000313" key="10">
    <source>
        <dbReference type="Proteomes" id="UP000631114"/>
    </source>
</evidence>
<evidence type="ECO:0000313" key="9">
    <source>
        <dbReference type="EMBL" id="KAF9609754.1"/>
    </source>
</evidence>
<keyword evidence="3 6" id="KW-0863">Zinc-finger</keyword>
<feature type="compositionally biased region" description="Basic residues" evidence="7">
    <location>
        <begin position="1109"/>
        <end position="1119"/>
    </location>
</feature>
<dbReference type="FunFam" id="4.10.1000.10:FF:000008">
    <property type="entry name" value="zinc finger CCCH domain-containing protein 3"/>
    <property type="match status" value="1"/>
</dbReference>
<protein>
    <recommendedName>
        <fullName evidence="8">C3H1-type domain-containing protein</fullName>
    </recommendedName>
</protein>
<feature type="compositionally biased region" description="Basic and acidic residues" evidence="7">
    <location>
        <begin position="1098"/>
        <end position="1108"/>
    </location>
</feature>
<evidence type="ECO:0000259" key="8">
    <source>
        <dbReference type="PROSITE" id="PS50103"/>
    </source>
</evidence>
<feature type="domain" description="C3H1-type" evidence="8">
    <location>
        <begin position="2229"/>
        <end position="2255"/>
    </location>
</feature>
<comment type="caution">
    <text evidence="9">The sequence shown here is derived from an EMBL/GenBank/DDBJ whole genome shotgun (WGS) entry which is preliminary data.</text>
</comment>
<evidence type="ECO:0000256" key="1">
    <source>
        <dbReference type="ARBA" id="ARBA00022723"/>
    </source>
</evidence>
<dbReference type="OrthoDB" id="3247158at2759"/>
<reference evidence="9 10" key="1">
    <citation type="submission" date="2020-10" db="EMBL/GenBank/DDBJ databases">
        <title>The Coptis chinensis genome and diversification of protoberbering-type alkaloids.</title>
        <authorList>
            <person name="Wang B."/>
            <person name="Shu S."/>
            <person name="Song C."/>
            <person name="Liu Y."/>
        </authorList>
    </citation>
    <scope>NUCLEOTIDE SEQUENCE [LARGE SCALE GENOMIC DNA]</scope>
    <source>
        <strain evidence="9">HL-2020</strain>
        <tissue evidence="9">Leaf</tissue>
    </source>
</reference>
<feature type="region of interest" description="Disordered" evidence="7">
    <location>
        <begin position="1641"/>
        <end position="1686"/>
    </location>
</feature>
<feature type="region of interest" description="Disordered" evidence="7">
    <location>
        <begin position="289"/>
        <end position="318"/>
    </location>
</feature>
<dbReference type="GO" id="GO:0003677">
    <property type="term" value="F:DNA binding"/>
    <property type="evidence" value="ECO:0007669"/>
    <property type="project" value="UniProtKB-KW"/>
</dbReference>
<keyword evidence="4 6" id="KW-0862">Zinc</keyword>
<organism evidence="9 10">
    <name type="scientific">Coptis chinensis</name>
    <dbReference type="NCBI Taxonomy" id="261450"/>
    <lineage>
        <taxon>Eukaryota</taxon>
        <taxon>Viridiplantae</taxon>
        <taxon>Streptophyta</taxon>
        <taxon>Embryophyta</taxon>
        <taxon>Tracheophyta</taxon>
        <taxon>Spermatophyta</taxon>
        <taxon>Magnoliopsida</taxon>
        <taxon>Ranunculales</taxon>
        <taxon>Ranunculaceae</taxon>
        <taxon>Coptidoideae</taxon>
        <taxon>Coptis</taxon>
    </lineage>
</organism>
<evidence type="ECO:0000256" key="7">
    <source>
        <dbReference type="SAM" id="MobiDB-lite"/>
    </source>
</evidence>
<evidence type="ECO:0000256" key="3">
    <source>
        <dbReference type="ARBA" id="ARBA00022771"/>
    </source>
</evidence>
<dbReference type="PANTHER" id="PTHR46156">
    <property type="entry name" value="CCCH ZINGC FINGER"/>
    <property type="match status" value="1"/>
</dbReference>
<keyword evidence="1 6" id="KW-0479">Metal-binding</keyword>
<gene>
    <name evidence="9" type="ORF">IFM89_018202</name>
</gene>
<feature type="compositionally biased region" description="Polar residues" evidence="7">
    <location>
        <begin position="1641"/>
        <end position="1660"/>
    </location>
</feature>
<evidence type="ECO:0000256" key="5">
    <source>
        <dbReference type="ARBA" id="ARBA00023125"/>
    </source>
</evidence>
<feature type="region of interest" description="Disordered" evidence="7">
    <location>
        <begin position="1786"/>
        <end position="1807"/>
    </location>
</feature>
<evidence type="ECO:0000256" key="2">
    <source>
        <dbReference type="ARBA" id="ARBA00022737"/>
    </source>
</evidence>
<feature type="region of interest" description="Disordered" evidence="7">
    <location>
        <begin position="399"/>
        <end position="418"/>
    </location>
</feature>
<name>A0A835I3A5_9MAGN</name>
<feature type="region of interest" description="Disordered" evidence="7">
    <location>
        <begin position="753"/>
        <end position="778"/>
    </location>
</feature>
<dbReference type="FunFam" id="4.10.1000.10:FF:000022">
    <property type="entry name" value="Zinc finger CCCH domain-containing protein 7"/>
    <property type="match status" value="1"/>
</dbReference>
<dbReference type="SMART" id="SM00356">
    <property type="entry name" value="ZnF_C3H1"/>
    <property type="match status" value="5"/>
</dbReference>